<gene>
    <name evidence="2" type="ORF">EYF80_064484</name>
</gene>
<evidence type="ECO:0000256" key="1">
    <source>
        <dbReference type="SAM" id="MobiDB-lite"/>
    </source>
</evidence>
<organism evidence="2 3">
    <name type="scientific">Liparis tanakae</name>
    <name type="common">Tanaka's snailfish</name>
    <dbReference type="NCBI Taxonomy" id="230148"/>
    <lineage>
        <taxon>Eukaryota</taxon>
        <taxon>Metazoa</taxon>
        <taxon>Chordata</taxon>
        <taxon>Craniata</taxon>
        <taxon>Vertebrata</taxon>
        <taxon>Euteleostomi</taxon>
        <taxon>Actinopterygii</taxon>
        <taxon>Neopterygii</taxon>
        <taxon>Teleostei</taxon>
        <taxon>Neoteleostei</taxon>
        <taxon>Acanthomorphata</taxon>
        <taxon>Eupercaria</taxon>
        <taxon>Perciformes</taxon>
        <taxon>Cottioidei</taxon>
        <taxon>Cottales</taxon>
        <taxon>Liparidae</taxon>
        <taxon>Liparis</taxon>
    </lineage>
</organism>
<reference evidence="2 3" key="1">
    <citation type="submission" date="2019-03" db="EMBL/GenBank/DDBJ databases">
        <title>First draft genome of Liparis tanakae, snailfish: a comprehensive survey of snailfish specific genes.</title>
        <authorList>
            <person name="Kim W."/>
            <person name="Song I."/>
            <person name="Jeong J.-H."/>
            <person name="Kim D."/>
            <person name="Kim S."/>
            <person name="Ryu S."/>
            <person name="Song J.Y."/>
            <person name="Lee S.K."/>
        </authorList>
    </citation>
    <scope>NUCLEOTIDE SEQUENCE [LARGE SCALE GENOMIC DNA]</scope>
    <source>
        <tissue evidence="2">Muscle</tissue>
    </source>
</reference>
<sequence length="76" mass="8223">MPGEMSAQKTLLQKLSSVVGGRVRRSPAASKTPVSPVNNSCWPQEGTADSLRWARPFVTAGNEARRRHRPLALTPG</sequence>
<dbReference type="EMBL" id="SRLO01012694">
    <property type="protein sequence ID" value="TNN25388.1"/>
    <property type="molecule type" value="Genomic_DNA"/>
</dbReference>
<proteinExistence type="predicted"/>
<feature type="region of interest" description="Disordered" evidence="1">
    <location>
        <begin position="17"/>
        <end position="48"/>
    </location>
</feature>
<name>A0A4Z2E995_9TELE</name>
<keyword evidence="3" id="KW-1185">Reference proteome</keyword>
<evidence type="ECO:0000313" key="3">
    <source>
        <dbReference type="Proteomes" id="UP000314294"/>
    </source>
</evidence>
<protein>
    <submittedName>
        <fullName evidence="2">Uncharacterized protein</fullName>
    </submittedName>
</protein>
<comment type="caution">
    <text evidence="2">The sequence shown here is derived from an EMBL/GenBank/DDBJ whole genome shotgun (WGS) entry which is preliminary data.</text>
</comment>
<evidence type="ECO:0000313" key="2">
    <source>
        <dbReference type="EMBL" id="TNN25388.1"/>
    </source>
</evidence>
<feature type="compositionally biased region" description="Polar residues" evidence="1">
    <location>
        <begin position="32"/>
        <end position="42"/>
    </location>
</feature>
<dbReference type="Proteomes" id="UP000314294">
    <property type="component" value="Unassembled WGS sequence"/>
</dbReference>
<accession>A0A4Z2E995</accession>
<dbReference type="AlphaFoldDB" id="A0A4Z2E995"/>